<dbReference type="AlphaFoldDB" id="A0A9D9IHS1"/>
<reference evidence="2" key="2">
    <citation type="journal article" date="2021" name="PeerJ">
        <title>Extensive microbial diversity within the chicken gut microbiome revealed by metagenomics and culture.</title>
        <authorList>
            <person name="Gilroy R."/>
            <person name="Ravi A."/>
            <person name="Getino M."/>
            <person name="Pursley I."/>
            <person name="Horton D.L."/>
            <person name="Alikhan N.F."/>
            <person name="Baker D."/>
            <person name="Gharbi K."/>
            <person name="Hall N."/>
            <person name="Watson M."/>
            <person name="Adriaenssens E.M."/>
            <person name="Foster-Nyarko E."/>
            <person name="Jarju S."/>
            <person name="Secka A."/>
            <person name="Antonio M."/>
            <person name="Oren A."/>
            <person name="Chaudhuri R.R."/>
            <person name="La Ragione R."/>
            <person name="Hildebrand F."/>
            <person name="Pallen M.J."/>
        </authorList>
    </citation>
    <scope>NUCLEOTIDE SEQUENCE</scope>
    <source>
        <strain evidence="2">B2-22910</strain>
    </source>
</reference>
<dbReference type="Gene3D" id="2.60.120.890">
    <property type="entry name" value="BT2081, beta-jelly-roll domain"/>
    <property type="match status" value="1"/>
</dbReference>
<dbReference type="Gene3D" id="2.60.40.10">
    <property type="entry name" value="Immunoglobulins"/>
    <property type="match status" value="1"/>
</dbReference>
<dbReference type="Proteomes" id="UP000823603">
    <property type="component" value="Unassembled WGS sequence"/>
</dbReference>
<evidence type="ECO:0000259" key="1">
    <source>
        <dbReference type="Pfam" id="PF13201"/>
    </source>
</evidence>
<evidence type="ECO:0000313" key="3">
    <source>
        <dbReference type="Proteomes" id="UP000823603"/>
    </source>
</evidence>
<proteinExistence type="predicted"/>
<comment type="caution">
    <text evidence="2">The sequence shown here is derived from an EMBL/GenBank/DDBJ whole genome shotgun (WGS) entry which is preliminary data.</text>
</comment>
<dbReference type="InterPro" id="IPR003961">
    <property type="entry name" value="FN3_dom"/>
</dbReference>
<gene>
    <name evidence="2" type="ORF">IAB82_08605</name>
</gene>
<evidence type="ECO:0000313" key="2">
    <source>
        <dbReference type="EMBL" id="MBO8471836.1"/>
    </source>
</evidence>
<sequence>MSYPRVSAEFTAFEVEGQESVTIDAQKRTIDIVLSETADITDLRITNIGFTEQTRCTPALSVGSSLDLTEPDTVSLSIYQDYEWIISATQPIERYIRCTGQIGDAEINVDEHLAKINVSSTQPLYSIVFQDMKLEPEGAEFLGYVEKNAETGEEEIITFDFPLTLDCTLSRDFEIKYKDDTIRWKIQVRSMKIEMAVTSVYPWCYSADLVGEFDGSGTPRLEYRTDSEEDWSVAADNVSVNGTTLSAKLTGLSEGTQYFVRFASDSETGKEASFTTGTPDQIDNMGFDQWYQNSNGIWFPNLNENTSIWGTANPGSGLVVGSLTTPDEKVCESGQGEGKYSARLESKYAILAFAAGNIFTGSFGRINGVGAILDWGVPFTGRPSALKGYYAYEPKPINYVRSPYESLENTTDKCQILVILTDWTGPFTINTTEEIFVDQTQNNSSIIAYGKLESDEDTGGAYKEFTLDLEYWRPDATPTYAVVVACASYKGDYFTGGEGSVMYVDEFEFVYE</sequence>
<reference evidence="2" key="1">
    <citation type="submission" date="2020-10" db="EMBL/GenBank/DDBJ databases">
        <authorList>
            <person name="Gilroy R."/>
        </authorList>
    </citation>
    <scope>NUCLEOTIDE SEQUENCE</scope>
    <source>
        <strain evidence="2">B2-22910</strain>
    </source>
</reference>
<dbReference type="Pfam" id="PF13201">
    <property type="entry name" value="PCMD"/>
    <property type="match status" value="1"/>
</dbReference>
<dbReference type="InterPro" id="IPR013783">
    <property type="entry name" value="Ig-like_fold"/>
</dbReference>
<organism evidence="2 3">
    <name type="scientific">Candidatus Cryptobacteroides faecavium</name>
    <dbReference type="NCBI Taxonomy" id="2840762"/>
    <lineage>
        <taxon>Bacteria</taxon>
        <taxon>Pseudomonadati</taxon>
        <taxon>Bacteroidota</taxon>
        <taxon>Bacteroidia</taxon>
        <taxon>Bacteroidales</taxon>
        <taxon>Candidatus Cryptobacteroides</taxon>
    </lineage>
</organism>
<dbReference type="EMBL" id="JADIMB010000128">
    <property type="protein sequence ID" value="MBO8471836.1"/>
    <property type="molecule type" value="Genomic_DNA"/>
</dbReference>
<protein>
    <submittedName>
        <fullName evidence="2">PCMD domain-containing protein</fullName>
    </submittedName>
</protein>
<name>A0A9D9IHS1_9BACT</name>
<dbReference type="InterPro" id="IPR025112">
    <property type="entry name" value="PCMD"/>
</dbReference>
<dbReference type="CDD" id="cd00063">
    <property type="entry name" value="FN3"/>
    <property type="match status" value="1"/>
</dbReference>
<feature type="domain" description="Putative carbohydrate metabolism" evidence="1">
    <location>
        <begin position="287"/>
        <end position="509"/>
    </location>
</feature>
<accession>A0A9D9IHS1</accession>
<dbReference type="InterPro" id="IPR038653">
    <property type="entry name" value="Put_CMD_sf"/>
</dbReference>